<dbReference type="EMBL" id="PCXO01000010">
    <property type="protein sequence ID" value="PIR41194.1"/>
    <property type="molecule type" value="Genomic_DNA"/>
</dbReference>
<name>A0A2H0R593_9BACT</name>
<comment type="caution">
    <text evidence="1">The sequence shown here is derived from an EMBL/GenBank/DDBJ whole genome shotgun (WGS) entry which is preliminary data.</text>
</comment>
<proteinExistence type="predicted"/>
<reference evidence="1 2" key="1">
    <citation type="submission" date="2017-09" db="EMBL/GenBank/DDBJ databases">
        <title>Depth-based differentiation of microbial function through sediment-hosted aquifers and enrichment of novel symbionts in the deep terrestrial subsurface.</title>
        <authorList>
            <person name="Probst A.J."/>
            <person name="Ladd B."/>
            <person name="Jarett J.K."/>
            <person name="Geller-Mcgrath D.E."/>
            <person name="Sieber C.M."/>
            <person name="Emerson J.B."/>
            <person name="Anantharaman K."/>
            <person name="Thomas B.C."/>
            <person name="Malmstrom R."/>
            <person name="Stieglmeier M."/>
            <person name="Klingl A."/>
            <person name="Woyke T."/>
            <person name="Ryan C.M."/>
            <person name="Banfield J.F."/>
        </authorList>
    </citation>
    <scope>NUCLEOTIDE SEQUENCE [LARGE SCALE GENOMIC DNA]</scope>
    <source>
        <strain evidence="1">CG10_big_fil_rev_8_21_14_0_10_46_23</strain>
    </source>
</reference>
<feature type="non-terminal residue" evidence="1">
    <location>
        <position position="1"/>
    </location>
</feature>
<accession>A0A2H0R593</accession>
<dbReference type="Proteomes" id="UP000230232">
    <property type="component" value="Unassembled WGS sequence"/>
</dbReference>
<dbReference type="Pfam" id="PF00406">
    <property type="entry name" value="ADK"/>
    <property type="match status" value="1"/>
</dbReference>
<sequence length="193" mass="21981">FGFKPIESSALVRRAMVANPQLKKVKEDYNTGQLFPGDWTTGLLKGELKNLIGTDQAVVLSGALRTLYEVKHIIPYIIENFGLENIKIIHLDIGLAEAVRRNSSRRVCEKSAHPLPDGPEFKDLKICPLDQSPIVRRKMDQPEIIQKRFENYLTQTRPAIEVIEKISPLTVFYLDGERPVAVVYRELKDNLEL</sequence>
<gene>
    <name evidence="1" type="ORF">COV31_02180</name>
</gene>
<dbReference type="SUPFAM" id="SSF52540">
    <property type="entry name" value="P-loop containing nucleoside triphosphate hydrolases"/>
    <property type="match status" value="1"/>
</dbReference>
<evidence type="ECO:0000313" key="1">
    <source>
        <dbReference type="EMBL" id="PIR41194.1"/>
    </source>
</evidence>
<dbReference type="Gene3D" id="3.40.50.300">
    <property type="entry name" value="P-loop containing nucleotide triphosphate hydrolases"/>
    <property type="match status" value="1"/>
</dbReference>
<evidence type="ECO:0000313" key="2">
    <source>
        <dbReference type="Proteomes" id="UP000230232"/>
    </source>
</evidence>
<dbReference type="AlphaFoldDB" id="A0A2H0R593"/>
<dbReference type="InterPro" id="IPR027417">
    <property type="entry name" value="P-loop_NTPase"/>
</dbReference>
<organism evidence="1 2">
    <name type="scientific">Candidatus Yanofskybacteria bacterium CG10_big_fil_rev_8_21_14_0_10_46_23</name>
    <dbReference type="NCBI Taxonomy" id="1975098"/>
    <lineage>
        <taxon>Bacteria</taxon>
        <taxon>Candidatus Yanofskyibacteriota</taxon>
    </lineage>
</organism>
<evidence type="ECO:0008006" key="3">
    <source>
        <dbReference type="Google" id="ProtNLM"/>
    </source>
</evidence>
<protein>
    <recommendedName>
        <fullName evidence="3">Adenylate kinase</fullName>
    </recommendedName>
</protein>